<keyword evidence="2" id="KW-0238">DNA-binding</keyword>
<gene>
    <name evidence="5" type="ORF">WCV65_10430</name>
</gene>
<dbReference type="PANTHER" id="PTHR42756">
    <property type="entry name" value="TRANSCRIPTIONAL REGULATOR, MARR"/>
    <property type="match status" value="1"/>
</dbReference>
<evidence type="ECO:0000313" key="5">
    <source>
        <dbReference type="EMBL" id="WXB98869.1"/>
    </source>
</evidence>
<dbReference type="InterPro" id="IPR000835">
    <property type="entry name" value="HTH_MarR-typ"/>
</dbReference>
<dbReference type="CDD" id="cd00090">
    <property type="entry name" value="HTH_ARSR"/>
    <property type="match status" value="1"/>
</dbReference>
<protein>
    <submittedName>
        <fullName evidence="5">MarR family transcriptional regulator</fullName>
    </submittedName>
</protein>
<dbReference type="InterPro" id="IPR036388">
    <property type="entry name" value="WH-like_DNA-bd_sf"/>
</dbReference>
<sequence>MRLSNLRAEDEEIVFRLYEINKRTNPKFEACTGVSQSRLELLLKLYETEEINQSTLQKKVNIDNAAVTRHLKQLEEKGTIIRRKNPEDNRFTYVRLTEEGRGKIAAYKEEKQRFVSDVLHGFNTEERTLLLEMLTRIQENVENMKY</sequence>
<evidence type="ECO:0000256" key="1">
    <source>
        <dbReference type="ARBA" id="ARBA00023015"/>
    </source>
</evidence>
<evidence type="ECO:0000313" key="6">
    <source>
        <dbReference type="Proteomes" id="UP001377337"/>
    </source>
</evidence>
<dbReference type="PROSITE" id="PS50995">
    <property type="entry name" value="HTH_MARR_2"/>
    <property type="match status" value="1"/>
</dbReference>
<dbReference type="Pfam" id="PF01047">
    <property type="entry name" value="MarR"/>
    <property type="match status" value="1"/>
</dbReference>
<dbReference type="PRINTS" id="PR00598">
    <property type="entry name" value="HTHMARR"/>
</dbReference>
<feature type="domain" description="HTH marR-type" evidence="4">
    <location>
        <begin position="10"/>
        <end position="139"/>
    </location>
</feature>
<dbReference type="InterPro" id="IPR011991">
    <property type="entry name" value="ArsR-like_HTH"/>
</dbReference>
<dbReference type="RefSeq" id="WP_338782037.1">
    <property type="nucleotide sequence ID" value="NZ_CP147407.1"/>
</dbReference>
<dbReference type="PANTHER" id="PTHR42756:SF1">
    <property type="entry name" value="TRANSCRIPTIONAL REPRESSOR OF EMRAB OPERON"/>
    <property type="match status" value="1"/>
</dbReference>
<evidence type="ECO:0000256" key="2">
    <source>
        <dbReference type="ARBA" id="ARBA00023125"/>
    </source>
</evidence>
<keyword evidence="3" id="KW-0804">Transcription</keyword>
<dbReference type="Gene3D" id="1.10.10.10">
    <property type="entry name" value="Winged helix-like DNA-binding domain superfamily/Winged helix DNA-binding domain"/>
    <property type="match status" value="1"/>
</dbReference>
<proteinExistence type="predicted"/>
<dbReference type="Proteomes" id="UP001377337">
    <property type="component" value="Chromosome"/>
</dbReference>
<name>A0ABZ2NMW7_9BACI</name>
<dbReference type="InterPro" id="IPR036390">
    <property type="entry name" value="WH_DNA-bd_sf"/>
</dbReference>
<reference evidence="5 6" key="1">
    <citation type="submission" date="2024-02" db="EMBL/GenBank/DDBJ databases">
        <title>Seven novel Bacillus-like species.</title>
        <authorList>
            <person name="Liu G."/>
        </authorList>
    </citation>
    <scope>NUCLEOTIDE SEQUENCE [LARGE SCALE GENOMIC DNA]</scope>
    <source>
        <strain evidence="5 6">FJAT-52054</strain>
    </source>
</reference>
<dbReference type="SUPFAM" id="SSF46785">
    <property type="entry name" value="Winged helix' DNA-binding domain"/>
    <property type="match status" value="1"/>
</dbReference>
<dbReference type="EMBL" id="CP147407">
    <property type="protein sequence ID" value="WXB98869.1"/>
    <property type="molecule type" value="Genomic_DNA"/>
</dbReference>
<keyword evidence="1" id="KW-0805">Transcription regulation</keyword>
<evidence type="ECO:0000256" key="3">
    <source>
        <dbReference type="ARBA" id="ARBA00023163"/>
    </source>
</evidence>
<organism evidence="5 6">
    <name type="scientific">Metabacillus sediminis</name>
    <dbReference type="NCBI Taxonomy" id="3117746"/>
    <lineage>
        <taxon>Bacteria</taxon>
        <taxon>Bacillati</taxon>
        <taxon>Bacillota</taxon>
        <taxon>Bacilli</taxon>
        <taxon>Bacillales</taxon>
        <taxon>Bacillaceae</taxon>
        <taxon>Metabacillus</taxon>
    </lineage>
</organism>
<dbReference type="SMART" id="SM00347">
    <property type="entry name" value="HTH_MARR"/>
    <property type="match status" value="1"/>
</dbReference>
<accession>A0ABZ2NMW7</accession>
<evidence type="ECO:0000259" key="4">
    <source>
        <dbReference type="PROSITE" id="PS50995"/>
    </source>
</evidence>
<keyword evidence="6" id="KW-1185">Reference proteome</keyword>